<evidence type="ECO:0000256" key="8">
    <source>
        <dbReference type="ARBA" id="ARBA00022989"/>
    </source>
</evidence>
<evidence type="ECO:0000256" key="7">
    <source>
        <dbReference type="ARBA" id="ARBA00022827"/>
    </source>
</evidence>
<keyword evidence="11" id="KW-0411">Iron-sulfur</keyword>
<keyword evidence="9" id="KW-0560">Oxidoreductase</keyword>
<feature type="transmembrane region" description="Helical" evidence="13">
    <location>
        <begin position="85"/>
        <end position="103"/>
    </location>
</feature>
<organism evidence="15 16">
    <name type="scientific">Candidatus Magasanikbacteria bacterium RIFOXYA2_FULL_44_8</name>
    <dbReference type="NCBI Taxonomy" id="1798696"/>
    <lineage>
        <taxon>Bacteria</taxon>
        <taxon>Candidatus Magasanikiibacteriota</taxon>
    </lineage>
</organism>
<evidence type="ECO:0000256" key="11">
    <source>
        <dbReference type="ARBA" id="ARBA00023014"/>
    </source>
</evidence>
<dbReference type="GO" id="GO:0016020">
    <property type="term" value="C:membrane"/>
    <property type="evidence" value="ECO:0007669"/>
    <property type="project" value="UniProtKB-SubCell"/>
</dbReference>
<keyword evidence="5" id="KW-0001">2Fe-2S</keyword>
<dbReference type="GO" id="GO:0051537">
    <property type="term" value="F:2 iron, 2 sulfur cluster binding"/>
    <property type="evidence" value="ECO:0007669"/>
    <property type="project" value="UniProtKB-KW"/>
</dbReference>
<keyword evidence="7" id="KW-0274">FAD</keyword>
<dbReference type="Gene3D" id="3.40.50.80">
    <property type="entry name" value="Nucleotide-binding domain of ferredoxin-NADP reductase (FNR) module"/>
    <property type="match status" value="1"/>
</dbReference>
<evidence type="ECO:0000256" key="4">
    <source>
        <dbReference type="ARBA" id="ARBA00022692"/>
    </source>
</evidence>
<comment type="caution">
    <text evidence="15">The sequence shown here is derived from an EMBL/GenBank/DDBJ whole genome shotgun (WGS) entry which is preliminary data.</text>
</comment>
<dbReference type="Pfam" id="PF01794">
    <property type="entry name" value="Ferric_reduct"/>
    <property type="match status" value="1"/>
</dbReference>
<keyword evidence="6" id="KW-0479">Metal-binding</keyword>
<keyword evidence="3" id="KW-0285">Flavoprotein</keyword>
<reference evidence="15 16" key="1">
    <citation type="journal article" date="2016" name="Nat. Commun.">
        <title>Thousands of microbial genomes shed light on interconnected biogeochemical processes in an aquifer system.</title>
        <authorList>
            <person name="Anantharaman K."/>
            <person name="Brown C.T."/>
            <person name="Hug L.A."/>
            <person name="Sharon I."/>
            <person name="Castelle C.J."/>
            <person name="Probst A.J."/>
            <person name="Thomas B.C."/>
            <person name="Singh A."/>
            <person name="Wilkins M.J."/>
            <person name="Karaoz U."/>
            <person name="Brodie E.L."/>
            <person name="Williams K.H."/>
            <person name="Hubbard S.S."/>
            <person name="Banfield J.F."/>
        </authorList>
    </citation>
    <scope>NUCLEOTIDE SEQUENCE [LARGE SCALE GENOMIC DNA]</scope>
</reference>
<dbReference type="SUPFAM" id="SSF63380">
    <property type="entry name" value="Riboflavin synthase domain-like"/>
    <property type="match status" value="1"/>
</dbReference>
<evidence type="ECO:0000256" key="6">
    <source>
        <dbReference type="ARBA" id="ARBA00022723"/>
    </source>
</evidence>
<dbReference type="InterPro" id="IPR017927">
    <property type="entry name" value="FAD-bd_FR_type"/>
</dbReference>
<evidence type="ECO:0000256" key="2">
    <source>
        <dbReference type="ARBA" id="ARBA00004141"/>
    </source>
</evidence>
<evidence type="ECO:0000313" key="15">
    <source>
        <dbReference type="EMBL" id="OGH84600.1"/>
    </source>
</evidence>
<keyword evidence="10" id="KW-0408">Iron</keyword>
<dbReference type="CDD" id="cd06198">
    <property type="entry name" value="FNR_like_3"/>
    <property type="match status" value="1"/>
</dbReference>
<gene>
    <name evidence="15" type="ORF">A2261_03160</name>
</gene>
<sequence length="438" mass="48938">MDFLKKNLSWLVVVLLVFIPVLLWLGMIPLKFRFGGVIAICTSLGQLAALAGMVLFSWSLILSARLKFFDRYLGGLNRVYVNHHRIGAAAFVLLLFHPLFLTVRLGAHSLVMAAKFWLPSGNWALNFGLAALFGMMVLLILTFFVSLKYSAWKNTHKYLGAAFFLGGLHALMITSDISRNPILRYYMFTLALLGIAAYVYRTILGRWLVRRYLYVVDEIKNLGNSVAEISLLPLDANQAMSYTAGQFGFIHFNDIQVGKEQHPFSFVSAPSDRYIKFAIKNLGDYTSVLSRLSKGTVAQLEGPYGRFSFLNCKNKKQIWLAGGIGITPFVSMGLYLAGLPDAADYSIDLYYCVRDAAEMVLSTELTSVCQKCTDFRVISFCSNAQGFINAKFVSDTSNGLADKDIFLCGPPPMVKSLKEQFKQMGVSHNHIHSEEFSF</sequence>
<feature type="transmembrane region" description="Helical" evidence="13">
    <location>
        <begin position="158"/>
        <end position="177"/>
    </location>
</feature>
<feature type="domain" description="FAD-binding FR-type" evidence="14">
    <location>
        <begin position="209"/>
        <end position="310"/>
    </location>
</feature>
<comment type="subcellular location">
    <subcellularLocation>
        <location evidence="2">Membrane</location>
        <topology evidence="2">Multi-pass membrane protein</topology>
    </subcellularLocation>
</comment>
<evidence type="ECO:0000256" key="12">
    <source>
        <dbReference type="ARBA" id="ARBA00023136"/>
    </source>
</evidence>
<dbReference type="PANTHER" id="PTHR47354:SF8">
    <property type="entry name" value="1,2-PHENYLACETYL-COA EPOXIDASE, SUBUNIT E"/>
    <property type="match status" value="1"/>
</dbReference>
<dbReference type="AlphaFoldDB" id="A0A1F6NLG7"/>
<feature type="transmembrane region" description="Helical" evidence="13">
    <location>
        <begin position="183"/>
        <end position="200"/>
    </location>
</feature>
<dbReference type="GO" id="GO:0050660">
    <property type="term" value="F:flavin adenine dinucleotide binding"/>
    <property type="evidence" value="ECO:0007669"/>
    <property type="project" value="TreeGrafter"/>
</dbReference>
<proteinExistence type="predicted"/>
<dbReference type="PRINTS" id="PR00410">
    <property type="entry name" value="PHEHYDRXLASE"/>
</dbReference>
<evidence type="ECO:0000256" key="13">
    <source>
        <dbReference type="SAM" id="Phobius"/>
    </source>
</evidence>
<keyword evidence="4 13" id="KW-0812">Transmembrane</keyword>
<dbReference type="Proteomes" id="UP000177803">
    <property type="component" value="Unassembled WGS sequence"/>
</dbReference>
<evidence type="ECO:0000256" key="5">
    <source>
        <dbReference type="ARBA" id="ARBA00022714"/>
    </source>
</evidence>
<dbReference type="PANTHER" id="PTHR47354">
    <property type="entry name" value="NADH OXIDOREDUCTASE HCR"/>
    <property type="match status" value="1"/>
</dbReference>
<keyword evidence="8 13" id="KW-1133">Transmembrane helix</keyword>
<evidence type="ECO:0000256" key="1">
    <source>
        <dbReference type="ARBA" id="ARBA00001974"/>
    </source>
</evidence>
<dbReference type="GO" id="GO:0046872">
    <property type="term" value="F:metal ion binding"/>
    <property type="evidence" value="ECO:0007669"/>
    <property type="project" value="UniProtKB-KW"/>
</dbReference>
<feature type="transmembrane region" description="Helical" evidence="13">
    <location>
        <begin position="318"/>
        <end position="337"/>
    </location>
</feature>
<feature type="transmembrane region" description="Helical" evidence="13">
    <location>
        <begin position="123"/>
        <end position="146"/>
    </location>
</feature>
<evidence type="ECO:0000256" key="10">
    <source>
        <dbReference type="ARBA" id="ARBA00023004"/>
    </source>
</evidence>
<dbReference type="InterPro" id="IPR039261">
    <property type="entry name" value="FNR_nucleotide-bd"/>
</dbReference>
<dbReference type="Pfam" id="PF00175">
    <property type="entry name" value="NAD_binding_1"/>
    <property type="match status" value="1"/>
</dbReference>
<dbReference type="GO" id="GO:0016491">
    <property type="term" value="F:oxidoreductase activity"/>
    <property type="evidence" value="ECO:0007669"/>
    <property type="project" value="UniProtKB-KW"/>
</dbReference>
<dbReference type="Pfam" id="PF08022">
    <property type="entry name" value="FAD_binding_8"/>
    <property type="match status" value="1"/>
</dbReference>
<evidence type="ECO:0000256" key="3">
    <source>
        <dbReference type="ARBA" id="ARBA00022630"/>
    </source>
</evidence>
<dbReference type="EMBL" id="MFQR01000012">
    <property type="protein sequence ID" value="OGH84600.1"/>
    <property type="molecule type" value="Genomic_DNA"/>
</dbReference>
<dbReference type="InterPro" id="IPR001433">
    <property type="entry name" value="OxRdtase_FAD/NAD-bd"/>
</dbReference>
<accession>A0A1F6NLG7</accession>
<dbReference type="SUPFAM" id="SSF52343">
    <property type="entry name" value="Ferredoxin reductase-like, C-terminal NADP-linked domain"/>
    <property type="match status" value="1"/>
</dbReference>
<dbReference type="PROSITE" id="PS51384">
    <property type="entry name" value="FAD_FR"/>
    <property type="match status" value="1"/>
</dbReference>
<evidence type="ECO:0000313" key="16">
    <source>
        <dbReference type="Proteomes" id="UP000177803"/>
    </source>
</evidence>
<evidence type="ECO:0000256" key="9">
    <source>
        <dbReference type="ARBA" id="ARBA00023002"/>
    </source>
</evidence>
<dbReference type="InterPro" id="IPR013112">
    <property type="entry name" value="FAD-bd_8"/>
</dbReference>
<name>A0A1F6NLG7_9BACT</name>
<comment type="cofactor">
    <cofactor evidence="1">
        <name>FAD</name>
        <dbReference type="ChEBI" id="CHEBI:57692"/>
    </cofactor>
</comment>
<feature type="transmembrane region" description="Helical" evidence="13">
    <location>
        <begin position="7"/>
        <end position="28"/>
    </location>
</feature>
<evidence type="ECO:0000259" key="14">
    <source>
        <dbReference type="PROSITE" id="PS51384"/>
    </source>
</evidence>
<dbReference type="Gene3D" id="2.40.30.10">
    <property type="entry name" value="Translation factors"/>
    <property type="match status" value="1"/>
</dbReference>
<protein>
    <recommendedName>
        <fullName evidence="14">FAD-binding FR-type domain-containing protein</fullName>
    </recommendedName>
</protein>
<dbReference type="InterPro" id="IPR050415">
    <property type="entry name" value="MRET"/>
</dbReference>
<keyword evidence="12 13" id="KW-0472">Membrane</keyword>
<dbReference type="InterPro" id="IPR013130">
    <property type="entry name" value="Fe3_Rdtase_TM_dom"/>
</dbReference>
<dbReference type="InterPro" id="IPR017938">
    <property type="entry name" value="Riboflavin_synthase-like_b-brl"/>
</dbReference>
<feature type="transmembrane region" description="Helical" evidence="13">
    <location>
        <begin position="34"/>
        <end position="64"/>
    </location>
</feature>